<name>A0A9Q3JEU3_9BASI</name>
<comment type="caution">
    <text evidence="1">The sequence shown here is derived from an EMBL/GenBank/DDBJ whole genome shotgun (WGS) entry which is preliminary data.</text>
</comment>
<organism evidence="1 2">
    <name type="scientific">Austropuccinia psidii MF-1</name>
    <dbReference type="NCBI Taxonomy" id="1389203"/>
    <lineage>
        <taxon>Eukaryota</taxon>
        <taxon>Fungi</taxon>
        <taxon>Dikarya</taxon>
        <taxon>Basidiomycota</taxon>
        <taxon>Pucciniomycotina</taxon>
        <taxon>Pucciniomycetes</taxon>
        <taxon>Pucciniales</taxon>
        <taxon>Sphaerophragmiaceae</taxon>
        <taxon>Austropuccinia</taxon>
    </lineage>
</organism>
<dbReference type="EMBL" id="AVOT02069968">
    <property type="protein sequence ID" value="MBW0560741.1"/>
    <property type="molecule type" value="Genomic_DNA"/>
</dbReference>
<gene>
    <name evidence="1" type="ORF">O181_100456</name>
</gene>
<reference evidence="1" key="1">
    <citation type="submission" date="2021-03" db="EMBL/GenBank/DDBJ databases">
        <title>Draft genome sequence of rust myrtle Austropuccinia psidii MF-1, a brazilian biotype.</title>
        <authorList>
            <person name="Quecine M.C."/>
            <person name="Pachon D.M.R."/>
            <person name="Bonatelli M.L."/>
            <person name="Correr F.H."/>
            <person name="Franceschini L.M."/>
            <person name="Leite T.F."/>
            <person name="Margarido G.R.A."/>
            <person name="Almeida C.A."/>
            <person name="Ferrarezi J.A."/>
            <person name="Labate C.A."/>
        </authorList>
    </citation>
    <scope>NUCLEOTIDE SEQUENCE</scope>
    <source>
        <strain evidence="1">MF-1</strain>
    </source>
</reference>
<keyword evidence="2" id="KW-1185">Reference proteome</keyword>
<evidence type="ECO:0000313" key="2">
    <source>
        <dbReference type="Proteomes" id="UP000765509"/>
    </source>
</evidence>
<evidence type="ECO:0000313" key="1">
    <source>
        <dbReference type="EMBL" id="MBW0560741.1"/>
    </source>
</evidence>
<dbReference type="AlphaFoldDB" id="A0A9Q3JEU3"/>
<dbReference type="Proteomes" id="UP000765509">
    <property type="component" value="Unassembled WGS sequence"/>
</dbReference>
<proteinExistence type="predicted"/>
<sequence>MSGSDKVMADDFGSENEYIQTKAYISEDPIEKMRHQLKKFIVPKGVTRLPSRIGTTENGKLKANEWSVMFEVYLSLIVLDLFWDLGPKINLLLINVGALIQCTKIVGAR</sequence>
<dbReference type="OrthoDB" id="2506519at2759"/>
<protein>
    <submittedName>
        <fullName evidence="1">Uncharacterized protein</fullName>
    </submittedName>
</protein>
<accession>A0A9Q3JEU3</accession>